<comment type="similarity">
    <text evidence="1 4">Belongs to the universal ribosomal protein uS11 family.</text>
</comment>
<dbReference type="GO" id="GO:0006412">
    <property type="term" value="P:translation"/>
    <property type="evidence" value="ECO:0007669"/>
    <property type="project" value="UniProtKB-UniRule"/>
</dbReference>
<evidence type="ECO:0000256" key="5">
    <source>
        <dbReference type="SAM" id="MobiDB-lite"/>
    </source>
</evidence>
<dbReference type="Proteomes" id="UP000034852">
    <property type="component" value="Unassembled WGS sequence"/>
</dbReference>
<keyword evidence="3 4" id="KW-0687">Ribonucleoprotein</keyword>
<dbReference type="InterPro" id="IPR036967">
    <property type="entry name" value="Ribosomal_uS11_sf"/>
</dbReference>
<keyword evidence="4" id="KW-0694">RNA-binding</keyword>
<dbReference type="HAMAP" id="MF_01310">
    <property type="entry name" value="Ribosomal_uS11"/>
    <property type="match status" value="1"/>
</dbReference>
<dbReference type="InterPro" id="IPR001971">
    <property type="entry name" value="Ribosomal_uS11"/>
</dbReference>
<protein>
    <recommendedName>
        <fullName evidence="4">Small ribosomal subunit protein uS11</fullName>
    </recommendedName>
</protein>
<organism evidence="6 7">
    <name type="scientific">candidate division WS6 bacterium GW2011_GWA2_37_6</name>
    <dbReference type="NCBI Taxonomy" id="1619087"/>
    <lineage>
        <taxon>Bacteria</taxon>
        <taxon>Candidatus Dojkabacteria</taxon>
    </lineage>
</organism>
<sequence length="130" mass="13624">MAENKVLKTKKKAKKQVQKVIVKIKSGYNNTIVSIVDYEGNTLAQSSGGAVGFKGSRKSTAFAATKAAEDAVSKASKYGIHEAVVVVKGMGMGRQAAVKGIRSAGLKITSLSDHTPVPHGGVTSRKQPKK</sequence>
<dbReference type="NCBIfam" id="NF003698">
    <property type="entry name" value="PRK05309.1"/>
    <property type="match status" value="1"/>
</dbReference>
<feature type="region of interest" description="Disordered" evidence="5">
    <location>
        <begin position="109"/>
        <end position="130"/>
    </location>
</feature>
<dbReference type="GO" id="GO:0019843">
    <property type="term" value="F:rRNA binding"/>
    <property type="evidence" value="ECO:0007669"/>
    <property type="project" value="UniProtKB-UniRule"/>
</dbReference>
<reference evidence="6 7" key="1">
    <citation type="journal article" date="2015" name="Nature">
        <title>rRNA introns, odd ribosomes, and small enigmatic genomes across a large radiation of phyla.</title>
        <authorList>
            <person name="Brown C.T."/>
            <person name="Hug L.A."/>
            <person name="Thomas B.C."/>
            <person name="Sharon I."/>
            <person name="Castelle C.J."/>
            <person name="Singh A."/>
            <person name="Wilkins M.J."/>
            <person name="Williams K.H."/>
            <person name="Banfield J.F."/>
        </authorList>
    </citation>
    <scope>NUCLEOTIDE SEQUENCE [LARGE SCALE GENOMIC DNA]</scope>
</reference>
<dbReference type="Gene3D" id="3.30.420.80">
    <property type="entry name" value="Ribosomal protein S11"/>
    <property type="match status" value="1"/>
</dbReference>
<dbReference type="GO" id="GO:0005840">
    <property type="term" value="C:ribosome"/>
    <property type="evidence" value="ECO:0007669"/>
    <property type="project" value="UniProtKB-KW"/>
</dbReference>
<dbReference type="Pfam" id="PF00411">
    <property type="entry name" value="Ribosomal_S11"/>
    <property type="match status" value="1"/>
</dbReference>
<evidence type="ECO:0000256" key="4">
    <source>
        <dbReference type="HAMAP-Rule" id="MF_01310"/>
    </source>
</evidence>
<evidence type="ECO:0000256" key="1">
    <source>
        <dbReference type="ARBA" id="ARBA00006194"/>
    </source>
</evidence>
<name>A0A0G0GY51_9BACT</name>
<dbReference type="SUPFAM" id="SSF53137">
    <property type="entry name" value="Translational machinery components"/>
    <property type="match status" value="1"/>
</dbReference>
<evidence type="ECO:0000256" key="3">
    <source>
        <dbReference type="ARBA" id="ARBA00023274"/>
    </source>
</evidence>
<comment type="subunit">
    <text evidence="4">Part of the 30S ribosomal subunit. Interacts with proteins S7 and S18. Binds to IF-3.</text>
</comment>
<gene>
    <name evidence="4" type="primary">rpsK</name>
    <name evidence="6" type="ORF">US52_C0013G0020</name>
</gene>
<evidence type="ECO:0000313" key="7">
    <source>
        <dbReference type="Proteomes" id="UP000034852"/>
    </source>
</evidence>
<dbReference type="PATRIC" id="fig|1619087.5.peg.209"/>
<keyword evidence="2 4" id="KW-0689">Ribosomal protein</keyword>
<proteinExistence type="inferred from homology"/>
<accession>A0A0G0GY51</accession>
<dbReference type="EMBL" id="LBTH01000013">
    <property type="protein sequence ID" value="KKQ35923.1"/>
    <property type="molecule type" value="Genomic_DNA"/>
</dbReference>
<dbReference type="PIRSF" id="PIRSF002131">
    <property type="entry name" value="Ribosomal_S11"/>
    <property type="match status" value="1"/>
</dbReference>
<comment type="function">
    <text evidence="4">Located on the platform of the 30S subunit, it bridges several disparate RNA helices of the 16S rRNA. Forms part of the Shine-Dalgarno cleft in the 70S ribosome.</text>
</comment>
<dbReference type="GO" id="GO:0003735">
    <property type="term" value="F:structural constituent of ribosome"/>
    <property type="evidence" value="ECO:0007669"/>
    <property type="project" value="InterPro"/>
</dbReference>
<dbReference type="PANTHER" id="PTHR11759">
    <property type="entry name" value="40S RIBOSOMAL PROTEIN S14/30S RIBOSOMAL PROTEIN S11"/>
    <property type="match status" value="1"/>
</dbReference>
<evidence type="ECO:0000313" key="6">
    <source>
        <dbReference type="EMBL" id="KKQ35923.1"/>
    </source>
</evidence>
<dbReference type="AlphaFoldDB" id="A0A0G0GY51"/>
<evidence type="ECO:0000256" key="2">
    <source>
        <dbReference type="ARBA" id="ARBA00022980"/>
    </source>
</evidence>
<dbReference type="GO" id="GO:1990904">
    <property type="term" value="C:ribonucleoprotein complex"/>
    <property type="evidence" value="ECO:0007669"/>
    <property type="project" value="UniProtKB-KW"/>
</dbReference>
<comment type="caution">
    <text evidence="6">The sequence shown here is derived from an EMBL/GenBank/DDBJ whole genome shotgun (WGS) entry which is preliminary data.</text>
</comment>
<keyword evidence="4" id="KW-0699">rRNA-binding</keyword>